<organism evidence="1 2">
    <name type="scientific">Streptomyces dubilierae</name>
    <dbReference type="NCBI Taxonomy" id="3075533"/>
    <lineage>
        <taxon>Bacteria</taxon>
        <taxon>Bacillati</taxon>
        <taxon>Actinomycetota</taxon>
        <taxon>Actinomycetes</taxon>
        <taxon>Kitasatosporales</taxon>
        <taxon>Streptomycetaceae</taxon>
        <taxon>Streptomyces</taxon>
    </lineage>
</organism>
<sequence>MATSSQTLRAEQAPRVVSLHKAPLPQTEFVDRDGDVWTASGHTAGGELVLACLEPHEPRDAGDGESYPWTLHEVQQAFGPLIARTAVKAA</sequence>
<name>A0ABU2P6V6_9ACTN</name>
<dbReference type="Proteomes" id="UP001183586">
    <property type="component" value="Unassembled WGS sequence"/>
</dbReference>
<dbReference type="EMBL" id="JAVREU010000003">
    <property type="protein sequence ID" value="MDT0387879.1"/>
    <property type="molecule type" value="Genomic_DNA"/>
</dbReference>
<dbReference type="RefSeq" id="WP_311680847.1">
    <property type="nucleotide sequence ID" value="NZ_JAVREU010000003.1"/>
</dbReference>
<proteinExistence type="predicted"/>
<evidence type="ECO:0000313" key="1">
    <source>
        <dbReference type="EMBL" id="MDT0387879.1"/>
    </source>
</evidence>
<reference evidence="2" key="1">
    <citation type="submission" date="2023-07" db="EMBL/GenBank/DDBJ databases">
        <title>30 novel species of actinomycetes from the DSMZ collection.</title>
        <authorList>
            <person name="Nouioui I."/>
        </authorList>
    </citation>
    <scope>NUCLEOTIDE SEQUENCE [LARGE SCALE GENOMIC DNA]</scope>
    <source>
        <strain evidence="2">DSM 41921</strain>
    </source>
</reference>
<keyword evidence="2" id="KW-1185">Reference proteome</keyword>
<comment type="caution">
    <text evidence="1">The sequence shown here is derived from an EMBL/GenBank/DDBJ whole genome shotgun (WGS) entry which is preliminary data.</text>
</comment>
<protein>
    <submittedName>
        <fullName evidence="1">Uncharacterized protein</fullName>
    </submittedName>
</protein>
<evidence type="ECO:0000313" key="2">
    <source>
        <dbReference type="Proteomes" id="UP001183586"/>
    </source>
</evidence>
<accession>A0ABU2P6V6</accession>
<gene>
    <name evidence="1" type="ORF">RM641_10615</name>
</gene>